<evidence type="ECO:0000256" key="7">
    <source>
        <dbReference type="ARBA" id="ARBA00022553"/>
    </source>
</evidence>
<evidence type="ECO:0000256" key="11">
    <source>
        <dbReference type="ARBA" id="ARBA00022729"/>
    </source>
</evidence>
<dbReference type="InterPro" id="IPR013210">
    <property type="entry name" value="LRR_N_plant-typ"/>
</dbReference>
<dbReference type="GO" id="GO:0005789">
    <property type="term" value="C:endoplasmic reticulum membrane"/>
    <property type="evidence" value="ECO:0007669"/>
    <property type="project" value="UniProtKB-SubCell"/>
</dbReference>
<keyword evidence="16 26" id="KW-1133">Transmembrane helix</keyword>
<dbReference type="InterPro" id="IPR008271">
    <property type="entry name" value="Ser/Thr_kinase_AS"/>
</dbReference>
<evidence type="ECO:0000256" key="20">
    <source>
        <dbReference type="ARBA" id="ARBA00047899"/>
    </source>
</evidence>
<dbReference type="Proteomes" id="UP001497457">
    <property type="component" value="Chromosome 34rd"/>
</dbReference>
<evidence type="ECO:0000256" key="25">
    <source>
        <dbReference type="PROSITE-ProRule" id="PRU10141"/>
    </source>
</evidence>
<evidence type="ECO:0000313" key="28">
    <source>
        <dbReference type="EMBL" id="CAL5042154.1"/>
    </source>
</evidence>
<evidence type="ECO:0000256" key="17">
    <source>
        <dbReference type="ARBA" id="ARBA00023136"/>
    </source>
</evidence>
<evidence type="ECO:0000313" key="29">
    <source>
        <dbReference type="Proteomes" id="UP001497457"/>
    </source>
</evidence>
<dbReference type="FunFam" id="3.30.200.20:FF:000432">
    <property type="entry name" value="LRR receptor-like serine/threonine-protein kinase EFR"/>
    <property type="match status" value="1"/>
</dbReference>
<evidence type="ECO:0000256" key="26">
    <source>
        <dbReference type="SAM" id="Phobius"/>
    </source>
</evidence>
<evidence type="ECO:0000256" key="10">
    <source>
        <dbReference type="ARBA" id="ARBA00022692"/>
    </source>
</evidence>
<dbReference type="InterPro" id="IPR011009">
    <property type="entry name" value="Kinase-like_dom_sf"/>
</dbReference>
<dbReference type="SMART" id="SM00220">
    <property type="entry name" value="S_TKc"/>
    <property type="match status" value="1"/>
</dbReference>
<comment type="subcellular location">
    <subcellularLocation>
        <location evidence="1">Cell membrane</location>
        <topology evidence="1">Single-pass type I membrane protein</topology>
    </subcellularLocation>
    <subcellularLocation>
        <location evidence="2">Endoplasmic reticulum membrane</location>
        <topology evidence="2">Single-pass membrane protein</topology>
    </subcellularLocation>
</comment>
<comment type="catalytic activity">
    <reaction evidence="20">
        <text>L-threonyl-[protein] + ATP = O-phospho-L-threonyl-[protein] + ADP + H(+)</text>
        <dbReference type="Rhea" id="RHEA:46608"/>
        <dbReference type="Rhea" id="RHEA-COMP:11060"/>
        <dbReference type="Rhea" id="RHEA-COMP:11605"/>
        <dbReference type="ChEBI" id="CHEBI:15378"/>
        <dbReference type="ChEBI" id="CHEBI:30013"/>
        <dbReference type="ChEBI" id="CHEBI:30616"/>
        <dbReference type="ChEBI" id="CHEBI:61977"/>
        <dbReference type="ChEBI" id="CHEBI:456216"/>
        <dbReference type="EC" id="2.7.11.1"/>
    </reaction>
</comment>
<dbReference type="InterPro" id="IPR001611">
    <property type="entry name" value="Leu-rich_rpt"/>
</dbReference>
<evidence type="ECO:0000256" key="15">
    <source>
        <dbReference type="ARBA" id="ARBA00022840"/>
    </source>
</evidence>
<feature type="domain" description="Protein kinase" evidence="27">
    <location>
        <begin position="846"/>
        <end position="1134"/>
    </location>
</feature>
<evidence type="ECO:0000256" key="18">
    <source>
        <dbReference type="ARBA" id="ARBA00023170"/>
    </source>
</evidence>
<feature type="transmembrane region" description="Helical" evidence="26">
    <location>
        <begin position="787"/>
        <end position="812"/>
    </location>
</feature>
<dbReference type="GO" id="GO:0005524">
    <property type="term" value="F:ATP binding"/>
    <property type="evidence" value="ECO:0007669"/>
    <property type="project" value="UniProtKB-UniRule"/>
</dbReference>
<dbReference type="Gene3D" id="3.30.200.20">
    <property type="entry name" value="Phosphorylase Kinase, domain 1"/>
    <property type="match status" value="1"/>
</dbReference>
<evidence type="ECO:0000256" key="1">
    <source>
        <dbReference type="ARBA" id="ARBA00004251"/>
    </source>
</evidence>
<dbReference type="Gene3D" id="3.80.10.10">
    <property type="entry name" value="Ribonuclease Inhibitor"/>
    <property type="match status" value="5"/>
</dbReference>
<keyword evidence="8" id="KW-0433">Leucine-rich repeat</keyword>
<dbReference type="FunFam" id="3.80.10.10:FF:000095">
    <property type="entry name" value="LRR receptor-like serine/threonine-protein kinase GSO1"/>
    <property type="match status" value="1"/>
</dbReference>
<evidence type="ECO:0000256" key="4">
    <source>
        <dbReference type="ARBA" id="ARBA00012513"/>
    </source>
</evidence>
<keyword evidence="5" id="KW-1003">Cell membrane</keyword>
<dbReference type="SUPFAM" id="SSF52058">
    <property type="entry name" value="L domain-like"/>
    <property type="match status" value="1"/>
</dbReference>
<dbReference type="GO" id="GO:0005886">
    <property type="term" value="C:plasma membrane"/>
    <property type="evidence" value="ECO:0007669"/>
    <property type="project" value="UniProtKB-SubCell"/>
</dbReference>
<keyword evidence="7" id="KW-0597">Phosphoprotein</keyword>
<dbReference type="FunFam" id="3.80.10.10:FF:000275">
    <property type="entry name" value="Leucine-rich repeat receptor-like protein kinase"/>
    <property type="match status" value="1"/>
</dbReference>
<proteinExistence type="inferred from homology"/>
<comment type="function">
    <text evidence="23">The processed protein kinase Xa21 chain released by protein cleavage after X.oryzae pv. oryzae protein Ax21 detection translocates into the nucleus where it can bind and regulate WRKY62, a transcription factor. Confers resistance to the bacterial pathogen X.oryzae pv. oryzae (Xoo).</text>
</comment>
<keyword evidence="19" id="KW-0325">Glycoprotein</keyword>
<accession>A0ABC9DMM8</accession>
<keyword evidence="13 25" id="KW-0547">Nucleotide-binding</keyword>
<keyword evidence="14" id="KW-0418">Kinase</keyword>
<dbReference type="PROSITE" id="PS00107">
    <property type="entry name" value="PROTEIN_KINASE_ATP"/>
    <property type="match status" value="1"/>
</dbReference>
<evidence type="ECO:0000256" key="8">
    <source>
        <dbReference type="ARBA" id="ARBA00022614"/>
    </source>
</evidence>
<keyword evidence="11" id="KW-0732">Signal</keyword>
<evidence type="ECO:0000256" key="5">
    <source>
        <dbReference type="ARBA" id="ARBA00022475"/>
    </source>
</evidence>
<keyword evidence="6" id="KW-0723">Serine/threonine-protein kinase</keyword>
<evidence type="ECO:0000256" key="14">
    <source>
        <dbReference type="ARBA" id="ARBA00022777"/>
    </source>
</evidence>
<feature type="binding site" evidence="25">
    <location>
        <position position="875"/>
    </location>
    <ligand>
        <name>ATP</name>
        <dbReference type="ChEBI" id="CHEBI:30616"/>
    </ligand>
</feature>
<evidence type="ECO:0000256" key="2">
    <source>
        <dbReference type="ARBA" id="ARBA00004389"/>
    </source>
</evidence>
<evidence type="ECO:0000256" key="13">
    <source>
        <dbReference type="ARBA" id="ARBA00022741"/>
    </source>
</evidence>
<dbReference type="InterPro" id="IPR000719">
    <property type="entry name" value="Prot_kinase_dom"/>
</dbReference>
<evidence type="ECO:0000256" key="9">
    <source>
        <dbReference type="ARBA" id="ARBA00022679"/>
    </source>
</evidence>
<dbReference type="InterPro" id="IPR032675">
    <property type="entry name" value="LRR_dom_sf"/>
</dbReference>
<dbReference type="Pfam" id="PF08263">
    <property type="entry name" value="LRRNT_2"/>
    <property type="match status" value="1"/>
</dbReference>
<dbReference type="EMBL" id="OZ075144">
    <property type="protein sequence ID" value="CAL5042154.1"/>
    <property type="molecule type" value="Genomic_DNA"/>
</dbReference>
<evidence type="ECO:0000256" key="22">
    <source>
        <dbReference type="ARBA" id="ARBA00054320"/>
    </source>
</evidence>
<dbReference type="PANTHER" id="PTHR27000:SF785">
    <property type="entry name" value="PROTEIN KINASE DOMAIN-CONTAINING PROTEIN"/>
    <property type="match status" value="1"/>
</dbReference>
<dbReference type="InterPro" id="IPR001245">
    <property type="entry name" value="Ser-Thr/Tyr_kinase_cat_dom"/>
</dbReference>
<comment type="function">
    <text evidence="22">Receptor kinase that detects X.oryzae pv. oryzae protein Ax21 to promote innate immunity. Following X.oryzae pv. oryzae protein Ax21 detection, undergoes cleavage, releasing the processed protein kinase Xa21 chain.</text>
</comment>
<evidence type="ECO:0000256" key="6">
    <source>
        <dbReference type="ARBA" id="ARBA00022527"/>
    </source>
</evidence>
<keyword evidence="10 26" id="KW-0812">Transmembrane</keyword>
<dbReference type="Pfam" id="PF07714">
    <property type="entry name" value="PK_Tyr_Ser-Thr"/>
    <property type="match status" value="1"/>
</dbReference>
<evidence type="ECO:0000256" key="12">
    <source>
        <dbReference type="ARBA" id="ARBA00022737"/>
    </source>
</evidence>
<dbReference type="SUPFAM" id="SSF52047">
    <property type="entry name" value="RNI-like"/>
    <property type="match status" value="1"/>
</dbReference>
<keyword evidence="15 25" id="KW-0067">ATP-binding</keyword>
<dbReference type="AlphaFoldDB" id="A0ABC9DMM8"/>
<keyword evidence="12" id="KW-0677">Repeat</keyword>
<evidence type="ECO:0000259" key="27">
    <source>
        <dbReference type="PROSITE" id="PS50011"/>
    </source>
</evidence>
<reference evidence="29" key="1">
    <citation type="submission" date="2024-06" db="EMBL/GenBank/DDBJ databases">
        <authorList>
            <person name="Ryan C."/>
        </authorList>
    </citation>
    <scope>NUCLEOTIDE SEQUENCE [LARGE SCALE GENOMIC DNA]</scope>
</reference>
<dbReference type="InterPro" id="IPR017441">
    <property type="entry name" value="Protein_kinase_ATP_BS"/>
</dbReference>
<comment type="catalytic activity">
    <reaction evidence="21">
        <text>L-seryl-[protein] + ATP = O-phospho-L-seryl-[protein] + ADP + H(+)</text>
        <dbReference type="Rhea" id="RHEA:17989"/>
        <dbReference type="Rhea" id="RHEA-COMP:9863"/>
        <dbReference type="Rhea" id="RHEA-COMP:11604"/>
        <dbReference type="ChEBI" id="CHEBI:15378"/>
        <dbReference type="ChEBI" id="CHEBI:29999"/>
        <dbReference type="ChEBI" id="CHEBI:30616"/>
        <dbReference type="ChEBI" id="CHEBI:83421"/>
        <dbReference type="ChEBI" id="CHEBI:456216"/>
        <dbReference type="EC" id="2.7.11.1"/>
    </reaction>
</comment>
<evidence type="ECO:0000256" key="19">
    <source>
        <dbReference type="ARBA" id="ARBA00023180"/>
    </source>
</evidence>
<dbReference type="EC" id="2.7.11.1" evidence="4"/>
<dbReference type="GO" id="GO:0004674">
    <property type="term" value="F:protein serine/threonine kinase activity"/>
    <property type="evidence" value="ECO:0007669"/>
    <property type="project" value="UniProtKB-KW"/>
</dbReference>
<dbReference type="PANTHER" id="PTHR27000">
    <property type="entry name" value="LEUCINE-RICH REPEAT RECEPTOR-LIKE PROTEIN KINASE FAMILY PROTEIN-RELATED"/>
    <property type="match status" value="1"/>
</dbReference>
<keyword evidence="17 26" id="KW-0472">Membrane</keyword>
<dbReference type="Pfam" id="PF13855">
    <property type="entry name" value="LRR_8"/>
    <property type="match status" value="1"/>
</dbReference>
<organism evidence="28 29">
    <name type="scientific">Urochloa decumbens</name>
    <dbReference type="NCBI Taxonomy" id="240449"/>
    <lineage>
        <taxon>Eukaryota</taxon>
        <taxon>Viridiplantae</taxon>
        <taxon>Streptophyta</taxon>
        <taxon>Embryophyta</taxon>
        <taxon>Tracheophyta</taxon>
        <taxon>Spermatophyta</taxon>
        <taxon>Magnoliopsida</taxon>
        <taxon>Liliopsida</taxon>
        <taxon>Poales</taxon>
        <taxon>Poaceae</taxon>
        <taxon>PACMAD clade</taxon>
        <taxon>Panicoideae</taxon>
        <taxon>Panicodae</taxon>
        <taxon>Paniceae</taxon>
        <taxon>Melinidinae</taxon>
        <taxon>Urochloa</taxon>
    </lineage>
</organism>
<evidence type="ECO:0000256" key="21">
    <source>
        <dbReference type="ARBA" id="ARBA00048679"/>
    </source>
</evidence>
<dbReference type="InterPro" id="IPR055414">
    <property type="entry name" value="LRR_R13L4/SHOC2-like"/>
</dbReference>
<dbReference type="FunFam" id="1.10.510.10:FF:000358">
    <property type="entry name" value="Putative leucine-rich repeat receptor-like serine/threonine-protein kinase"/>
    <property type="match status" value="1"/>
</dbReference>
<comment type="similarity">
    <text evidence="3">Belongs to the protein kinase superfamily. Ser/Thr protein kinase family.</text>
</comment>
<gene>
    <name evidence="28" type="ORF">URODEC1_LOCUS87069</name>
</gene>
<evidence type="ECO:0000256" key="3">
    <source>
        <dbReference type="ARBA" id="ARBA00008684"/>
    </source>
</evidence>
<evidence type="ECO:0000256" key="16">
    <source>
        <dbReference type="ARBA" id="ARBA00022989"/>
    </source>
</evidence>
<dbReference type="Pfam" id="PF23598">
    <property type="entry name" value="LRR_14"/>
    <property type="match status" value="1"/>
</dbReference>
<reference evidence="28 29" key="2">
    <citation type="submission" date="2024-10" db="EMBL/GenBank/DDBJ databases">
        <authorList>
            <person name="Ryan C."/>
        </authorList>
    </citation>
    <scope>NUCLEOTIDE SEQUENCE [LARGE SCALE GENOMIC DNA]</scope>
</reference>
<dbReference type="PROSITE" id="PS50011">
    <property type="entry name" value="PROTEIN_KINASE_DOM"/>
    <property type="match status" value="1"/>
</dbReference>
<evidence type="ECO:0000256" key="23">
    <source>
        <dbReference type="ARBA" id="ARBA00056628"/>
    </source>
</evidence>
<dbReference type="SMART" id="SM00369">
    <property type="entry name" value="LRR_TYP"/>
    <property type="match status" value="10"/>
</dbReference>
<dbReference type="SMART" id="SM00365">
    <property type="entry name" value="LRR_SD22"/>
    <property type="match status" value="3"/>
</dbReference>
<name>A0ABC9DMM8_9POAL</name>
<protein>
    <recommendedName>
        <fullName evidence="24">Receptor kinase-like protein Xa21</fullName>
        <ecNumber evidence="4">2.7.11.1</ecNumber>
    </recommendedName>
</protein>
<keyword evidence="29" id="KW-1185">Reference proteome</keyword>
<keyword evidence="9" id="KW-0808">Transferase</keyword>
<dbReference type="FunFam" id="3.80.10.10:FF:000288">
    <property type="entry name" value="LRR receptor-like serine/threonine-protein kinase EFR"/>
    <property type="match status" value="1"/>
</dbReference>
<keyword evidence="18" id="KW-0675">Receptor</keyword>
<dbReference type="PROSITE" id="PS00108">
    <property type="entry name" value="PROTEIN_KINASE_ST"/>
    <property type="match status" value="1"/>
</dbReference>
<dbReference type="SUPFAM" id="SSF56112">
    <property type="entry name" value="Protein kinase-like (PK-like)"/>
    <property type="match status" value="1"/>
</dbReference>
<dbReference type="InterPro" id="IPR003591">
    <property type="entry name" value="Leu-rich_rpt_typical-subtyp"/>
</dbReference>
<dbReference type="Pfam" id="PF00560">
    <property type="entry name" value="LRR_1"/>
    <property type="match status" value="5"/>
</dbReference>
<sequence>MVQFSVRNTRLARERITSHRALSNSKMAFLSVLALIWLLSISTTFCNLLATSNETENDRQALLCFKSQISSPVHVFVSWSNASLEFCNWHGVTCSALYPRRVIELNLPSEGITGLIPPCITNLTSLAKLQLSNNSFHGGIPSEFRLLRQLSYLNLSINSLEGNIPADLSSCSQLRIVGLWNNSLQGQIPPALSQCRHLQEINLSNNKLQGSIPYAFGNLHELQILDLSRNYLRGNIPPALGSSLSLTYVDLGSNALSGDIPESITNCSSLQILKLMKNNLSGELPKALFNTSSLVVISLQQNQLVGAIPPVTAFSPPVKHLDLGENHLSGSIPSSIGKLSSLVSIYLNQNKLVGSIPECLANISTLQILDFNENELSGPVPKSLFNMSSLTYIYMAENYLIGRLPLDIGFMLPSIQGIVLTVNKFEGPIPTSLLNASSLQLLELGNNSFGGFIPLFGSLLNLEVLDLGNNMLDAGDWAFMSSLSNCSKLKRLLLDGNNLQGKLPSSFGNLSKSIEMLWLRNNSISGPIPPEIGNLRNLNELFMDYNLFIGNIPQRIGNLRDLGALYLGHNKLSGQIPDAIGNLVQLTELKLDGNNLSGRIPPTIGNCTQLQILNLTQNSLDGSIPSKIFKITTVEFYLSQNNLSGRIPEEVGNLINLKRLSISNNLLSGNIPSNLGRCVVLEHLEMQNNYFAGSIPQSLANLVSIKDMDISVNNLSGDIPKFLASLSSLQHLNLSFNNFNGAVPRGGIFDNAGAVSIEGNEHLCTSVPIRGMLPCSALTSKQNKHKILALVLEIVISIVAAVIMIFSCLTAIHWRKIMQVKSNLPKLNKSINMITYREIANATERFSSSNLIGSGSFGVVYKGNLHNLVNQVAIKIFKLSIHGAERSFVAECEALRNLRHRNLVKIITLCSSVDYTGSAFKALVFQYMPNGNLDSWLHPRAHDRQRDILTLSQRINISLEVASALDYLHNQSATPLIHCDLKPSNVLLDLNLTAYVSDFGLARFLYATNAQQDCTSTLACLKGSIGYIPPEYGMNKAISTKGDVYSFGVLLLEMITGSRPTDENFIDGTDLHSFVERAFPEKIDEIVDPTILQDEIDAAEVVKNCIVPLVRIGLSCSMKLPKERPEMGQVHSEILTVKEKFSSMNDN</sequence>
<evidence type="ECO:0000256" key="24">
    <source>
        <dbReference type="ARBA" id="ARBA00072040"/>
    </source>
</evidence>
<dbReference type="Gene3D" id="1.10.510.10">
    <property type="entry name" value="Transferase(Phosphotransferase) domain 1"/>
    <property type="match status" value="1"/>
</dbReference>